<accession>A0A1M6PAF8</accession>
<dbReference type="RefSeq" id="WP_084534001.1">
    <property type="nucleotide sequence ID" value="NZ_FQZY01000027.1"/>
</dbReference>
<proteinExistence type="predicted"/>
<dbReference type="EMBL" id="FQZY01000027">
    <property type="protein sequence ID" value="SHK04908.1"/>
    <property type="molecule type" value="Genomic_DNA"/>
</dbReference>
<evidence type="ECO:0000313" key="1">
    <source>
        <dbReference type="EMBL" id="SHK04908.1"/>
    </source>
</evidence>
<organism evidence="1 2">
    <name type="scientific">Hespellia stercorisuis DSM 15480</name>
    <dbReference type="NCBI Taxonomy" id="1121950"/>
    <lineage>
        <taxon>Bacteria</taxon>
        <taxon>Bacillati</taxon>
        <taxon>Bacillota</taxon>
        <taxon>Clostridia</taxon>
        <taxon>Lachnospirales</taxon>
        <taxon>Lachnospiraceae</taxon>
        <taxon>Hespellia</taxon>
    </lineage>
</organism>
<dbReference type="Proteomes" id="UP000184301">
    <property type="component" value="Unassembled WGS sequence"/>
</dbReference>
<sequence length="140" mass="16273">MTKMYKLVTNNRKAFLKYENHAYIGVEFLEEQDYLDVLIQTRDRIYTGWHLMSHPQASNLKPNQCPYKTILISKGRAAEDFVRDVELIESSISAYHKFTKGMIPPCWNEKALDDFQTVDLSVVESAVNSSLMRQMMLSNM</sequence>
<dbReference type="NCBIfam" id="NF038093">
    <property type="entry name" value="GrdX"/>
    <property type="match status" value="1"/>
</dbReference>
<evidence type="ECO:0008006" key="3">
    <source>
        <dbReference type="Google" id="ProtNLM"/>
    </source>
</evidence>
<keyword evidence="2" id="KW-1185">Reference proteome</keyword>
<dbReference type="STRING" id="1121950.SAMN02745243_02063"/>
<name>A0A1M6PAF8_9FIRM</name>
<evidence type="ECO:0000313" key="2">
    <source>
        <dbReference type="Proteomes" id="UP000184301"/>
    </source>
</evidence>
<gene>
    <name evidence="1" type="ORF">SAMN02745243_02063</name>
</gene>
<reference evidence="1 2" key="1">
    <citation type="submission" date="2016-11" db="EMBL/GenBank/DDBJ databases">
        <authorList>
            <person name="Jaros S."/>
            <person name="Januszkiewicz K."/>
            <person name="Wedrychowicz H."/>
        </authorList>
    </citation>
    <scope>NUCLEOTIDE SEQUENCE [LARGE SCALE GENOMIC DNA]</scope>
    <source>
        <strain evidence="1 2">DSM 15480</strain>
    </source>
</reference>
<dbReference type="AlphaFoldDB" id="A0A1M6PAF8"/>
<dbReference type="OrthoDB" id="9815289at2"/>
<protein>
    <recommendedName>
        <fullName evidence="3">GrdX protein</fullName>
    </recommendedName>
</protein>
<dbReference type="InterPro" id="IPR047735">
    <property type="entry name" value="GrdX-like"/>
</dbReference>